<gene>
    <name evidence="2" type="ORF">PRUB_a0234</name>
</gene>
<evidence type="ECO:0000313" key="3">
    <source>
        <dbReference type="Proteomes" id="UP000016480"/>
    </source>
</evidence>
<evidence type="ECO:0000256" key="1">
    <source>
        <dbReference type="SAM" id="SignalP"/>
    </source>
</evidence>
<dbReference type="AlphaFoldDB" id="A0A8T0C5D4"/>
<reference evidence="2 3" key="1">
    <citation type="journal article" date="2012" name="J. Bacteriol.">
        <title>Genome sequence of the cycloprodigiosin-producing bacterial strain Pseudoalteromonas rubra ATCC 29570(T).</title>
        <authorList>
            <person name="Xie B.B."/>
            <person name="Shu Y.L."/>
            <person name="Qin Q.L."/>
            <person name="Rong J.C."/>
            <person name="Zhang X.Y."/>
            <person name="Chen X.L."/>
            <person name="Zhou B.C."/>
            <person name="Zhang Y.Z."/>
        </authorList>
    </citation>
    <scope>NUCLEOTIDE SEQUENCE [LARGE SCALE GENOMIC DNA]</scope>
    <source>
        <strain evidence="2 3">DSM 6842</strain>
    </source>
</reference>
<sequence>MKNKLNALLKVSSFIVCSSAATAYAQDSSTMSCYWQVEKQNEVGTWENQVCENPVDANLPDVLVANRVNIPSYGICSINWLDGYRTELKGTVKVQGNKANCGGHAVSFEPAPDTRIVDGLEEKRLDCRWINESGNAHKLMCDDIEGRTLNMPIATKNQAAGSSACIMGFNDFTLNYFAGGVAVVDDKPTQNACDVGPVYFRAYPAKRMVDGFEETLLQCTWRDADAGARIKSCSNVGASNKEVTVAIEVNGKQHSLIDAVNNQLSDGEIVEDNTLNPIYPALYFRKY</sequence>
<evidence type="ECO:0008006" key="4">
    <source>
        <dbReference type="Google" id="ProtNLM"/>
    </source>
</evidence>
<comment type="caution">
    <text evidence="2">The sequence shown here is derived from an EMBL/GenBank/DDBJ whole genome shotgun (WGS) entry which is preliminary data.</text>
</comment>
<keyword evidence="1" id="KW-0732">Signal</keyword>
<accession>A0A8T0C5D4</accession>
<feature type="signal peptide" evidence="1">
    <location>
        <begin position="1"/>
        <end position="25"/>
    </location>
</feature>
<organism evidence="2 3">
    <name type="scientific">Pseudoalteromonas rubra</name>
    <dbReference type="NCBI Taxonomy" id="43658"/>
    <lineage>
        <taxon>Bacteria</taxon>
        <taxon>Pseudomonadati</taxon>
        <taxon>Pseudomonadota</taxon>
        <taxon>Gammaproteobacteria</taxon>
        <taxon>Alteromonadales</taxon>
        <taxon>Pseudoalteromonadaceae</taxon>
        <taxon>Pseudoalteromonas</taxon>
    </lineage>
</organism>
<protein>
    <recommendedName>
        <fullName evidence="4">Secreted protein</fullName>
    </recommendedName>
</protein>
<feature type="chain" id="PRO_5035718877" description="Secreted protein" evidence="1">
    <location>
        <begin position="26"/>
        <end position="287"/>
    </location>
</feature>
<evidence type="ECO:0000313" key="2">
    <source>
        <dbReference type="EMBL" id="KAF7785840.1"/>
    </source>
</evidence>
<dbReference type="GeneID" id="61358047"/>
<dbReference type="EMBL" id="AHCD03000035">
    <property type="protein sequence ID" value="KAF7785840.1"/>
    <property type="molecule type" value="Genomic_DNA"/>
</dbReference>
<proteinExistence type="predicted"/>
<name>A0A8T0C5D4_9GAMM</name>
<dbReference type="RefSeq" id="WP_010384740.1">
    <property type="nucleotide sequence ID" value="NZ_AHCD03000035.1"/>
</dbReference>
<dbReference type="Proteomes" id="UP000016480">
    <property type="component" value="Unassembled WGS sequence"/>
</dbReference>